<keyword evidence="2" id="KW-1185">Reference proteome</keyword>
<dbReference type="EMBL" id="CAKOFQ010006712">
    <property type="protein sequence ID" value="CAH1963944.1"/>
    <property type="molecule type" value="Genomic_DNA"/>
</dbReference>
<organism evidence="1 2">
    <name type="scientific">Acanthoscelides obtectus</name>
    <name type="common">Bean weevil</name>
    <name type="synonym">Bruchus obtectus</name>
    <dbReference type="NCBI Taxonomy" id="200917"/>
    <lineage>
        <taxon>Eukaryota</taxon>
        <taxon>Metazoa</taxon>
        <taxon>Ecdysozoa</taxon>
        <taxon>Arthropoda</taxon>
        <taxon>Hexapoda</taxon>
        <taxon>Insecta</taxon>
        <taxon>Pterygota</taxon>
        <taxon>Neoptera</taxon>
        <taxon>Endopterygota</taxon>
        <taxon>Coleoptera</taxon>
        <taxon>Polyphaga</taxon>
        <taxon>Cucujiformia</taxon>
        <taxon>Chrysomeloidea</taxon>
        <taxon>Chrysomelidae</taxon>
        <taxon>Bruchinae</taxon>
        <taxon>Bruchini</taxon>
        <taxon>Acanthoscelides</taxon>
    </lineage>
</organism>
<dbReference type="Proteomes" id="UP001152888">
    <property type="component" value="Unassembled WGS sequence"/>
</dbReference>
<sequence length="70" mass="7693">MLENPIRDNAPVPILTIPIKYPEPPWCFHRSLTVGKGSYSSSSLLKTDGSSTANLGLAVKRRPFLVPEDL</sequence>
<reference evidence="1" key="1">
    <citation type="submission" date="2022-03" db="EMBL/GenBank/DDBJ databases">
        <authorList>
            <person name="Sayadi A."/>
        </authorList>
    </citation>
    <scope>NUCLEOTIDE SEQUENCE</scope>
</reference>
<dbReference type="AlphaFoldDB" id="A0A9P0K0I2"/>
<evidence type="ECO:0000313" key="2">
    <source>
        <dbReference type="Proteomes" id="UP001152888"/>
    </source>
</evidence>
<gene>
    <name evidence="1" type="ORF">ACAOBT_LOCUS5515</name>
</gene>
<comment type="caution">
    <text evidence="1">The sequence shown here is derived from an EMBL/GenBank/DDBJ whole genome shotgun (WGS) entry which is preliminary data.</text>
</comment>
<evidence type="ECO:0000313" key="1">
    <source>
        <dbReference type="EMBL" id="CAH1963944.1"/>
    </source>
</evidence>
<proteinExistence type="predicted"/>
<name>A0A9P0K0I2_ACAOB</name>
<accession>A0A9P0K0I2</accession>
<protein>
    <submittedName>
        <fullName evidence="1">Uncharacterized protein</fullName>
    </submittedName>
</protein>